<evidence type="ECO:0000313" key="2">
    <source>
        <dbReference type="Proteomes" id="UP000313231"/>
    </source>
</evidence>
<reference evidence="1 2" key="1">
    <citation type="journal article" date="2016" name="Int. J. Syst. Evol. Microbiol.">
        <title>Nocardioides albidus sp. nov., an actinobacterium isolated from garden soil.</title>
        <authorList>
            <person name="Singh H."/>
            <person name="Du J."/>
            <person name="Trinh H."/>
            <person name="Won K."/>
            <person name="Yang J.E."/>
            <person name="Yin C."/>
            <person name="Kook M."/>
            <person name="Yi T.H."/>
        </authorList>
    </citation>
    <scope>NUCLEOTIDE SEQUENCE [LARGE SCALE GENOMIC DNA]</scope>
    <source>
        <strain evidence="1 2">CCTCC AB 2015297</strain>
    </source>
</reference>
<proteinExistence type="predicted"/>
<evidence type="ECO:0000313" key="1">
    <source>
        <dbReference type="EMBL" id="TNM45160.1"/>
    </source>
</evidence>
<gene>
    <name evidence="1" type="ORF">FHP29_04970</name>
</gene>
<dbReference type="AlphaFoldDB" id="A0A5C4WA95"/>
<accession>A0A5C4WA95</accession>
<dbReference type="Proteomes" id="UP000313231">
    <property type="component" value="Unassembled WGS sequence"/>
</dbReference>
<protein>
    <submittedName>
        <fullName evidence="1">Uncharacterized protein</fullName>
    </submittedName>
</protein>
<dbReference type="EMBL" id="VDMP01000017">
    <property type="protein sequence ID" value="TNM45160.1"/>
    <property type="molecule type" value="Genomic_DNA"/>
</dbReference>
<keyword evidence="2" id="KW-1185">Reference proteome</keyword>
<comment type="caution">
    <text evidence="1">The sequence shown here is derived from an EMBL/GenBank/DDBJ whole genome shotgun (WGS) entry which is preliminary data.</text>
</comment>
<organism evidence="1 2">
    <name type="scientific">Nocardioides albidus</name>
    <dbReference type="NCBI Taxonomy" id="1517589"/>
    <lineage>
        <taxon>Bacteria</taxon>
        <taxon>Bacillati</taxon>
        <taxon>Actinomycetota</taxon>
        <taxon>Actinomycetes</taxon>
        <taxon>Propionibacteriales</taxon>
        <taxon>Nocardioidaceae</taxon>
        <taxon>Nocardioides</taxon>
    </lineage>
</organism>
<name>A0A5C4WA95_9ACTN</name>
<dbReference type="OrthoDB" id="3790359at2"/>
<sequence>MTRTHHRIKTHTGWEVRHPFPGIVIWRDPHGAHYLIDPTGTRRITPTPAGDTPTRMETYATTLALNYLAA</sequence>